<dbReference type="GO" id="GO:0016301">
    <property type="term" value="F:kinase activity"/>
    <property type="evidence" value="ECO:0007669"/>
    <property type="project" value="UniProtKB-KW"/>
</dbReference>
<organism evidence="1 2">
    <name type="scientific">Pseudomonas chlororaphis</name>
    <dbReference type="NCBI Taxonomy" id="587753"/>
    <lineage>
        <taxon>Bacteria</taxon>
        <taxon>Pseudomonadati</taxon>
        <taxon>Pseudomonadota</taxon>
        <taxon>Gammaproteobacteria</taxon>
        <taxon>Pseudomonadales</taxon>
        <taxon>Pseudomonadaceae</taxon>
        <taxon>Pseudomonas</taxon>
    </lineage>
</organism>
<reference evidence="1 2" key="1">
    <citation type="submission" date="2018-03" db="EMBL/GenBank/DDBJ databases">
        <title>Diversity of phytobeneficial traits revealed by whole-genome analysis of worldwide-isolated phenazine-producing Pseudomonas spp.</title>
        <authorList>
            <person name="Biessy A."/>
            <person name="Novinscak A."/>
            <person name="Blom J."/>
            <person name="Leger G."/>
            <person name="Thomashow L.S."/>
            <person name="Cazorla F.M."/>
            <person name="Josic D."/>
            <person name="Filion M."/>
        </authorList>
    </citation>
    <scope>NUCLEOTIDE SEQUENCE [LARGE SCALE GENOMIC DNA]</scope>
    <source>
        <strain evidence="1 2">B25</strain>
    </source>
</reference>
<gene>
    <name evidence="1" type="ORF">C4K04_2798</name>
</gene>
<protein>
    <submittedName>
        <fullName evidence="1">Sensor histidine kinase</fullName>
    </submittedName>
</protein>
<name>A0A3G7TN66_9PSED</name>
<evidence type="ECO:0000313" key="2">
    <source>
        <dbReference type="Proteomes" id="UP000268048"/>
    </source>
</evidence>
<evidence type="ECO:0000313" key="1">
    <source>
        <dbReference type="EMBL" id="AZE48470.1"/>
    </source>
</evidence>
<keyword evidence="1" id="KW-0418">Kinase</keyword>
<dbReference type="AlphaFoldDB" id="A0A3G7TN66"/>
<proteinExistence type="predicted"/>
<accession>A0A3G7TN66</accession>
<sequence>MSLLIPSRGWNSSTSRLLALYSFLFVGALLRSFSDNRTWQRHSYQQPGIYRRSAQILLKGVVPLYNASSALIEALVSVSKQETNMNT</sequence>
<dbReference type="EMBL" id="CP027753">
    <property type="protein sequence ID" value="AZE48470.1"/>
    <property type="molecule type" value="Genomic_DNA"/>
</dbReference>
<dbReference type="Proteomes" id="UP000268048">
    <property type="component" value="Chromosome"/>
</dbReference>
<keyword evidence="1" id="KW-0808">Transferase</keyword>